<dbReference type="Gene3D" id="1.20.1740.10">
    <property type="entry name" value="Amino acid/polyamine transporter I"/>
    <property type="match status" value="1"/>
</dbReference>
<feature type="domain" description="Amino acid permease/ SLC12A" evidence="6">
    <location>
        <begin position="39"/>
        <end position="452"/>
    </location>
</feature>
<feature type="transmembrane region" description="Helical" evidence="5">
    <location>
        <begin position="388"/>
        <end position="409"/>
    </location>
</feature>
<feature type="transmembrane region" description="Helical" evidence="5">
    <location>
        <begin position="87"/>
        <end position="111"/>
    </location>
</feature>
<dbReference type="PANTHER" id="PTHR42770:SF11">
    <property type="entry name" value="INNER MEMBRANE TRANSPORT PROTEIN YBAT"/>
    <property type="match status" value="1"/>
</dbReference>
<dbReference type="EMBL" id="CP098502">
    <property type="protein sequence ID" value="UTI62501.1"/>
    <property type="molecule type" value="Genomic_DNA"/>
</dbReference>
<gene>
    <name evidence="8" type="ORF">NBH00_14130</name>
</gene>
<dbReference type="SUPFAM" id="SSF52402">
    <property type="entry name" value="Adenine nucleotide alpha hydrolases-like"/>
    <property type="match status" value="1"/>
</dbReference>
<accession>A0ABY5DLX0</accession>
<evidence type="ECO:0000256" key="3">
    <source>
        <dbReference type="ARBA" id="ARBA00022989"/>
    </source>
</evidence>
<evidence type="ECO:0000256" key="2">
    <source>
        <dbReference type="ARBA" id="ARBA00022692"/>
    </source>
</evidence>
<feature type="transmembrane region" description="Helical" evidence="5">
    <location>
        <begin position="40"/>
        <end position="66"/>
    </location>
</feature>
<keyword evidence="3 5" id="KW-1133">Transmembrane helix</keyword>
<dbReference type="InterPro" id="IPR004841">
    <property type="entry name" value="AA-permease/SLC12A_dom"/>
</dbReference>
<feature type="transmembrane region" description="Helical" evidence="5">
    <location>
        <begin position="361"/>
        <end position="382"/>
    </location>
</feature>
<feature type="transmembrane region" description="Helical" evidence="5">
    <location>
        <begin position="155"/>
        <end position="179"/>
    </location>
</feature>
<reference evidence="8 9" key="1">
    <citation type="submission" date="2022-06" db="EMBL/GenBank/DDBJ databases">
        <title>Paraconexibacter antarcticus.</title>
        <authorList>
            <person name="Kim C.S."/>
        </authorList>
    </citation>
    <scope>NUCLEOTIDE SEQUENCE [LARGE SCALE GENOMIC DNA]</scope>
    <source>
        <strain evidence="8 9">02-257</strain>
    </source>
</reference>
<organism evidence="8 9">
    <name type="scientific">Paraconexibacter antarcticus</name>
    <dbReference type="NCBI Taxonomy" id="2949664"/>
    <lineage>
        <taxon>Bacteria</taxon>
        <taxon>Bacillati</taxon>
        <taxon>Actinomycetota</taxon>
        <taxon>Thermoleophilia</taxon>
        <taxon>Solirubrobacterales</taxon>
        <taxon>Paraconexibacteraceae</taxon>
        <taxon>Paraconexibacter</taxon>
    </lineage>
</organism>
<evidence type="ECO:0000313" key="9">
    <source>
        <dbReference type="Proteomes" id="UP001056035"/>
    </source>
</evidence>
<feature type="transmembrane region" description="Helical" evidence="5">
    <location>
        <begin position="131"/>
        <end position="148"/>
    </location>
</feature>
<evidence type="ECO:0000313" key="8">
    <source>
        <dbReference type="EMBL" id="UTI62501.1"/>
    </source>
</evidence>
<keyword evidence="4 5" id="KW-0472">Membrane</keyword>
<protein>
    <submittedName>
        <fullName evidence="8">Amino acid permease</fullName>
    </submittedName>
</protein>
<keyword evidence="2 5" id="KW-0812">Transmembrane</keyword>
<dbReference type="InterPro" id="IPR014729">
    <property type="entry name" value="Rossmann-like_a/b/a_fold"/>
</dbReference>
<feature type="domain" description="UspA" evidence="7">
    <location>
        <begin position="501"/>
        <end position="632"/>
    </location>
</feature>
<dbReference type="Pfam" id="PF00582">
    <property type="entry name" value="Usp"/>
    <property type="match status" value="1"/>
</dbReference>
<dbReference type="InterPro" id="IPR050367">
    <property type="entry name" value="APC_superfamily"/>
</dbReference>
<name>A0ABY5DLX0_9ACTN</name>
<feature type="transmembrane region" description="Helical" evidence="5">
    <location>
        <begin position="199"/>
        <end position="216"/>
    </location>
</feature>
<feature type="transmembrane region" description="Helical" evidence="5">
    <location>
        <begin position="12"/>
        <end position="34"/>
    </location>
</feature>
<proteinExistence type="predicted"/>
<feature type="transmembrane region" description="Helical" evidence="5">
    <location>
        <begin position="314"/>
        <end position="340"/>
    </location>
</feature>
<comment type="subcellular location">
    <subcellularLocation>
        <location evidence="1">Membrane</location>
        <topology evidence="1">Multi-pass membrane protein</topology>
    </subcellularLocation>
</comment>
<evidence type="ECO:0000259" key="7">
    <source>
        <dbReference type="Pfam" id="PF00582"/>
    </source>
</evidence>
<dbReference type="CDD" id="cd00293">
    <property type="entry name" value="USP-like"/>
    <property type="match status" value="1"/>
</dbReference>
<dbReference type="Pfam" id="PF00324">
    <property type="entry name" value="AA_permease"/>
    <property type="match status" value="1"/>
</dbReference>
<evidence type="ECO:0000256" key="5">
    <source>
        <dbReference type="SAM" id="Phobius"/>
    </source>
</evidence>
<dbReference type="InterPro" id="IPR006016">
    <property type="entry name" value="UspA"/>
</dbReference>
<dbReference type="Gene3D" id="3.40.50.620">
    <property type="entry name" value="HUPs"/>
    <property type="match status" value="1"/>
</dbReference>
<feature type="transmembrane region" description="Helical" evidence="5">
    <location>
        <begin position="430"/>
        <end position="450"/>
    </location>
</feature>
<evidence type="ECO:0000256" key="1">
    <source>
        <dbReference type="ARBA" id="ARBA00004141"/>
    </source>
</evidence>
<evidence type="ECO:0000256" key="4">
    <source>
        <dbReference type="ARBA" id="ARBA00023136"/>
    </source>
</evidence>
<feature type="transmembrane region" description="Helical" evidence="5">
    <location>
        <begin position="237"/>
        <end position="259"/>
    </location>
</feature>
<evidence type="ECO:0000259" key="6">
    <source>
        <dbReference type="Pfam" id="PF00324"/>
    </source>
</evidence>
<dbReference type="PANTHER" id="PTHR42770">
    <property type="entry name" value="AMINO ACID TRANSPORTER-RELATED"/>
    <property type="match status" value="1"/>
</dbReference>
<sequence>MAERRLHGLQRVLGVNALFSTAYGNVGSSIYYALGLVASFALGMTPVVFVITGFIFYLTAATYAEATAMYPEAGGSSSFARHAFNEFWSFFAAWAQMLNYTITIAISAFFVPHYLGGVLGIDALRSSPADVFVGIGAVALLAFVNVRGAEESAGVNIALAVTDFMTQLVLVVVGLFLVFSPSTLVDNIQLGVAPTWKDFFLAIPVGMIAYTGIETISNMAEEAKDETKTIPAAINRVVIAVFAIYALLPAVALSALPVFTATANSEAVKAGEASPGDHVTLLGLTEKAGGYAGDPILGVVKQIHLGVLQKPSEIYVGLLAATILFIATNAGIIGVSRLVYSMGLHRQVPDRLRQLHPKYGTPWIGILLFGAIACVAMIPGKADFLGNMYAFGAMLSFTVAHMSVVWLRWTKPDVERPYTGPGNIPFRGRSLPGFAMFGGAFTGLAFLVVTFLHLDVAAAGVAWLALGMLIYPVYRRRQGLDLVTTTKIAVPLPVTDREAEYDSVLVALDSSRPYAPGALATAVKVAAQRRRGIYVLVTIPVPQSSPLDAELPEQELAAQAMIEQARLQGGRRVTGRTVKVRAGGAGKIIVDTATTIRARAIVMPLPPRTAAGTVFGKTVETVLGKRPCRVIIQSEPAPIQTAALKETHAGSA</sequence>
<keyword evidence="9" id="KW-1185">Reference proteome</keyword>
<feature type="transmembrane region" description="Helical" evidence="5">
    <location>
        <begin position="456"/>
        <end position="474"/>
    </location>
</feature>
<dbReference type="RefSeq" id="WP_254569238.1">
    <property type="nucleotide sequence ID" value="NZ_CP098502.1"/>
</dbReference>
<dbReference type="Proteomes" id="UP001056035">
    <property type="component" value="Chromosome"/>
</dbReference>